<sequence>METINLLFSVDDNYVTQLETVLLSIRTHTPTPPIDVYVLQKQALNYNSKLEAFCQKLEMNYFPVVIGDTAFSKAPVTDRWPESIYYRLLAHDYLPEDLSSIIYFDADILVINSILPLTELDMTDYLYAAASHKQLTELTNYVNRIRLNTYDAEGYYNSGILVMNLDNIRQHVKAEDIFTYISENRLKLFLPDQDVLNALYSDRILSIPDEVYNFDARRQLIYELISEGEWTMDWVIDHTIVLHFCGKDKPWHTPFRNQFSALYKHYQRRAKLLSTSNKMWNEK</sequence>
<evidence type="ECO:0000313" key="5">
    <source>
        <dbReference type="Proteomes" id="UP001315967"/>
    </source>
</evidence>
<proteinExistence type="predicted"/>
<gene>
    <name evidence="4" type="ORF">NRE15_01090</name>
</gene>
<evidence type="ECO:0000256" key="2">
    <source>
        <dbReference type="ARBA" id="ARBA00022679"/>
    </source>
</evidence>
<keyword evidence="2" id="KW-0808">Transferase</keyword>
<keyword evidence="5" id="KW-1185">Reference proteome</keyword>
<keyword evidence="3" id="KW-0479">Metal-binding</keyword>
<dbReference type="CDD" id="cd04194">
    <property type="entry name" value="GT8_A4GalT_like"/>
    <property type="match status" value="1"/>
</dbReference>
<name>A0ABY5P6E3_9LACT</name>
<keyword evidence="1" id="KW-0328">Glycosyltransferase</keyword>
<organism evidence="4 5">
    <name type="scientific">Fundicoccus culcitae</name>
    <dbReference type="NCBI Taxonomy" id="2969821"/>
    <lineage>
        <taxon>Bacteria</taxon>
        <taxon>Bacillati</taxon>
        <taxon>Bacillota</taxon>
        <taxon>Bacilli</taxon>
        <taxon>Lactobacillales</taxon>
        <taxon>Aerococcaceae</taxon>
        <taxon>Fundicoccus</taxon>
    </lineage>
</organism>
<dbReference type="Proteomes" id="UP001315967">
    <property type="component" value="Chromosome"/>
</dbReference>
<dbReference type="InterPro" id="IPR050748">
    <property type="entry name" value="Glycosyltrans_8_dom-fam"/>
</dbReference>
<protein>
    <submittedName>
        <fullName evidence="4">Glycosyltransferase family 8 protein</fullName>
    </submittedName>
</protein>
<reference evidence="4 5" key="1">
    <citation type="submission" date="2022-08" db="EMBL/GenBank/DDBJ databases">
        <title>Aerococcaceae sp. nov isolated from spoiled eye mask.</title>
        <authorList>
            <person name="Zhou G."/>
            <person name="Xie X.-B."/>
            <person name="Shi Q.-S."/>
            <person name="Wang Y.-S."/>
            <person name="Wen X."/>
            <person name="Peng H."/>
            <person name="Yang X.-J."/>
            <person name="Tao H.-B."/>
            <person name="Huang X.-M."/>
        </authorList>
    </citation>
    <scope>NUCLEOTIDE SEQUENCE [LARGE SCALE GENOMIC DNA]</scope>
    <source>
        <strain evidence="5">DM20194951</strain>
    </source>
</reference>
<evidence type="ECO:0000313" key="4">
    <source>
        <dbReference type="EMBL" id="UUX34296.1"/>
    </source>
</evidence>
<dbReference type="RefSeq" id="WP_313793799.1">
    <property type="nucleotide sequence ID" value="NZ_CP102453.1"/>
</dbReference>
<dbReference type="SUPFAM" id="SSF53448">
    <property type="entry name" value="Nucleotide-diphospho-sugar transferases"/>
    <property type="match status" value="1"/>
</dbReference>
<evidence type="ECO:0000256" key="3">
    <source>
        <dbReference type="ARBA" id="ARBA00022723"/>
    </source>
</evidence>
<evidence type="ECO:0000256" key="1">
    <source>
        <dbReference type="ARBA" id="ARBA00022676"/>
    </source>
</evidence>
<dbReference type="PANTHER" id="PTHR13778">
    <property type="entry name" value="GLYCOSYLTRANSFERASE 8 DOMAIN-CONTAINING PROTEIN"/>
    <property type="match status" value="1"/>
</dbReference>
<dbReference type="InterPro" id="IPR002495">
    <property type="entry name" value="Glyco_trans_8"/>
</dbReference>
<accession>A0ABY5P6E3</accession>
<dbReference type="InterPro" id="IPR029044">
    <property type="entry name" value="Nucleotide-diphossugar_trans"/>
</dbReference>
<dbReference type="EMBL" id="CP102453">
    <property type="protein sequence ID" value="UUX34296.1"/>
    <property type="molecule type" value="Genomic_DNA"/>
</dbReference>
<dbReference type="Pfam" id="PF01501">
    <property type="entry name" value="Glyco_transf_8"/>
    <property type="match status" value="1"/>
</dbReference>
<dbReference type="Gene3D" id="3.90.550.10">
    <property type="entry name" value="Spore Coat Polysaccharide Biosynthesis Protein SpsA, Chain A"/>
    <property type="match status" value="1"/>
</dbReference>
<dbReference type="PANTHER" id="PTHR13778:SF47">
    <property type="entry name" value="LIPOPOLYSACCHARIDE 1,3-GALACTOSYLTRANSFERASE"/>
    <property type="match status" value="1"/>
</dbReference>